<evidence type="ECO:0000256" key="2">
    <source>
        <dbReference type="ARBA" id="ARBA00012180"/>
    </source>
</evidence>
<protein>
    <recommendedName>
        <fullName evidence="2">ribonuclease H</fullName>
        <ecNumber evidence="2">3.1.26.4</ecNumber>
    </recommendedName>
</protein>
<comment type="similarity">
    <text evidence="1">Belongs to the beta type-B retroviral polymerase family. HERV class-II K(HML-2) pol subfamily.</text>
</comment>
<dbReference type="SUPFAM" id="SSF56672">
    <property type="entry name" value="DNA/RNA polymerases"/>
    <property type="match status" value="1"/>
</dbReference>
<dbReference type="CDD" id="cd01647">
    <property type="entry name" value="RT_LTR"/>
    <property type="match status" value="1"/>
</dbReference>
<dbReference type="InterPro" id="IPR021109">
    <property type="entry name" value="Peptidase_aspartic_dom_sf"/>
</dbReference>
<dbReference type="InterPro" id="IPR000477">
    <property type="entry name" value="RT_dom"/>
</dbReference>
<organism evidence="4 5">
    <name type="scientific">Hucho hucho</name>
    <name type="common">huchen</name>
    <dbReference type="NCBI Taxonomy" id="62062"/>
    <lineage>
        <taxon>Eukaryota</taxon>
        <taxon>Metazoa</taxon>
        <taxon>Chordata</taxon>
        <taxon>Craniata</taxon>
        <taxon>Vertebrata</taxon>
        <taxon>Euteleostomi</taxon>
        <taxon>Actinopterygii</taxon>
        <taxon>Neopterygii</taxon>
        <taxon>Teleostei</taxon>
        <taxon>Protacanthopterygii</taxon>
        <taxon>Salmoniformes</taxon>
        <taxon>Salmonidae</taxon>
        <taxon>Salmoninae</taxon>
        <taxon>Hucho</taxon>
    </lineage>
</organism>
<dbReference type="Ensembl" id="ENSHHUT00000053116.1">
    <property type="protein sequence ID" value="ENSHHUP00000051303.1"/>
    <property type="gene ID" value="ENSHHUG00000030890.1"/>
</dbReference>
<dbReference type="CDD" id="cd00303">
    <property type="entry name" value="retropepsin_like"/>
    <property type="match status" value="1"/>
</dbReference>
<dbReference type="AlphaFoldDB" id="A0A4W5NN01"/>
<dbReference type="PANTHER" id="PTHR24559">
    <property type="entry name" value="TRANSPOSON TY3-I GAG-POL POLYPROTEIN"/>
    <property type="match status" value="1"/>
</dbReference>
<name>A0A4W5NN01_9TELE</name>
<reference evidence="4" key="3">
    <citation type="submission" date="2025-09" db="UniProtKB">
        <authorList>
            <consortium name="Ensembl"/>
        </authorList>
    </citation>
    <scope>IDENTIFICATION</scope>
</reference>
<evidence type="ECO:0000259" key="3">
    <source>
        <dbReference type="Pfam" id="PF00078"/>
    </source>
</evidence>
<dbReference type="GO" id="GO:0004523">
    <property type="term" value="F:RNA-DNA hybrid ribonuclease activity"/>
    <property type="evidence" value="ECO:0007669"/>
    <property type="project" value="UniProtKB-EC"/>
</dbReference>
<dbReference type="Proteomes" id="UP000314982">
    <property type="component" value="Unassembled WGS sequence"/>
</dbReference>
<dbReference type="EC" id="3.1.26.4" evidence="2"/>
<dbReference type="Gene3D" id="3.10.10.10">
    <property type="entry name" value="HIV Type 1 Reverse Transcriptase, subunit A, domain 1"/>
    <property type="match status" value="1"/>
</dbReference>
<reference evidence="4" key="2">
    <citation type="submission" date="2025-08" db="UniProtKB">
        <authorList>
            <consortium name="Ensembl"/>
        </authorList>
    </citation>
    <scope>IDENTIFICATION</scope>
</reference>
<keyword evidence="5" id="KW-1185">Reference proteome</keyword>
<dbReference type="PANTHER" id="PTHR24559:SF440">
    <property type="entry name" value="RIBONUCLEASE H"/>
    <property type="match status" value="1"/>
</dbReference>
<sequence length="400" mass="45208">MDVMIASELGIPSQPLSVPMDARALDGRSTGEVTHSTVPVQLRFSGNHSETIQFLIASPHVPVVLGLSWLQKHNPMIDWTTSSILGWSPFCHSHCLQAAQPSSSRLPQDVSKTVDVSAIPTEYHDLLEVFSKARATSLPPHRPYDCAIDLLPGTTPPRGRLYSLSVWPLGPTSVSPAGAGFFFVEKDKTLRPCIDYRGLNDITVKNHYPYLSSVFEPLRWATIFSKLDLRNAYHLVRMHEEDEWKTAFNTASGHNEYQVMPFGLTNTVFQALVNVLRDMLNRFVFVYLDDILFFSRTAQEHVLHVRQVLQRLLENQLFVKAEKCEFHRCTITFLGYVIAEGNVQMDPGKVKAVVDWPQPTSRVQLQRFLGFANFYRHFIRDYSTLAAPLSALTSPKVPLK</sequence>
<dbReference type="InterPro" id="IPR043502">
    <property type="entry name" value="DNA/RNA_pol_sf"/>
</dbReference>
<dbReference type="GeneTree" id="ENSGT00940000168677"/>
<dbReference type="InterPro" id="IPR043128">
    <property type="entry name" value="Rev_trsase/Diguanyl_cyclase"/>
</dbReference>
<dbReference type="InterPro" id="IPR053134">
    <property type="entry name" value="RNA-dir_DNA_polymerase"/>
</dbReference>
<evidence type="ECO:0000313" key="4">
    <source>
        <dbReference type="Ensembl" id="ENSHHUP00000051303.1"/>
    </source>
</evidence>
<feature type="domain" description="Reverse transcriptase" evidence="3">
    <location>
        <begin position="186"/>
        <end position="338"/>
    </location>
</feature>
<dbReference type="Gene3D" id="2.40.70.10">
    <property type="entry name" value="Acid Proteases"/>
    <property type="match status" value="1"/>
</dbReference>
<evidence type="ECO:0000256" key="1">
    <source>
        <dbReference type="ARBA" id="ARBA00010879"/>
    </source>
</evidence>
<accession>A0A4W5NN01</accession>
<evidence type="ECO:0000313" key="5">
    <source>
        <dbReference type="Proteomes" id="UP000314982"/>
    </source>
</evidence>
<proteinExistence type="inferred from homology"/>
<dbReference type="STRING" id="62062.ENSHHUP00000051303"/>
<dbReference type="Gene3D" id="3.30.70.270">
    <property type="match status" value="2"/>
</dbReference>
<reference evidence="5" key="1">
    <citation type="submission" date="2018-06" db="EMBL/GenBank/DDBJ databases">
        <title>Genome assembly of Danube salmon.</title>
        <authorList>
            <person name="Macqueen D.J."/>
            <person name="Gundappa M.K."/>
        </authorList>
    </citation>
    <scope>NUCLEOTIDE SEQUENCE [LARGE SCALE GENOMIC DNA]</scope>
</reference>
<dbReference type="Pfam" id="PF00078">
    <property type="entry name" value="RVT_1"/>
    <property type="match status" value="1"/>
</dbReference>